<evidence type="ECO:0000256" key="1">
    <source>
        <dbReference type="ARBA" id="ARBA00022448"/>
    </source>
</evidence>
<dbReference type="Gene3D" id="1.10.760.10">
    <property type="entry name" value="Cytochrome c-like domain"/>
    <property type="match status" value="1"/>
</dbReference>
<comment type="caution">
    <text evidence="10">The sequence shown here is derived from an EMBL/GenBank/DDBJ whole genome shotgun (WGS) entry which is preliminary data.</text>
</comment>
<feature type="compositionally biased region" description="Low complexity" evidence="7">
    <location>
        <begin position="30"/>
        <end position="61"/>
    </location>
</feature>
<dbReference type="PROSITE" id="PS51007">
    <property type="entry name" value="CYTC"/>
    <property type="match status" value="1"/>
</dbReference>
<evidence type="ECO:0000259" key="9">
    <source>
        <dbReference type="PROSITE" id="PS51007"/>
    </source>
</evidence>
<feature type="chain" id="PRO_5015122062" evidence="8">
    <location>
        <begin position="21"/>
        <end position="184"/>
    </location>
</feature>
<accession>A0A2P2EBL5</accession>
<evidence type="ECO:0000256" key="3">
    <source>
        <dbReference type="ARBA" id="ARBA00022723"/>
    </source>
</evidence>
<dbReference type="GO" id="GO:0020037">
    <property type="term" value="F:heme binding"/>
    <property type="evidence" value="ECO:0007669"/>
    <property type="project" value="InterPro"/>
</dbReference>
<dbReference type="InterPro" id="IPR036909">
    <property type="entry name" value="Cyt_c-like_dom_sf"/>
</dbReference>
<keyword evidence="1" id="KW-0813">Transport</keyword>
<evidence type="ECO:0000256" key="8">
    <source>
        <dbReference type="SAM" id="SignalP"/>
    </source>
</evidence>
<keyword evidence="3 6" id="KW-0479">Metal-binding</keyword>
<keyword evidence="4" id="KW-0249">Electron transport</keyword>
<dbReference type="RefSeq" id="WP_238164974.1">
    <property type="nucleotide sequence ID" value="NZ_BFBR01000006.1"/>
</dbReference>
<feature type="region of interest" description="Disordered" evidence="7">
    <location>
        <begin position="25"/>
        <end position="61"/>
    </location>
</feature>
<evidence type="ECO:0000256" key="5">
    <source>
        <dbReference type="ARBA" id="ARBA00023004"/>
    </source>
</evidence>
<dbReference type="GO" id="GO:0009055">
    <property type="term" value="F:electron transfer activity"/>
    <property type="evidence" value="ECO:0007669"/>
    <property type="project" value="InterPro"/>
</dbReference>
<proteinExistence type="predicted"/>
<dbReference type="PANTHER" id="PTHR11961">
    <property type="entry name" value="CYTOCHROME C"/>
    <property type="match status" value="1"/>
</dbReference>
<keyword evidence="11" id="KW-1185">Reference proteome</keyword>
<dbReference type="PROSITE" id="PS51257">
    <property type="entry name" value="PROKAR_LIPOPROTEIN"/>
    <property type="match status" value="1"/>
</dbReference>
<evidence type="ECO:0000313" key="10">
    <source>
        <dbReference type="EMBL" id="GBF58460.1"/>
    </source>
</evidence>
<dbReference type="GO" id="GO:0046872">
    <property type="term" value="F:metal ion binding"/>
    <property type="evidence" value="ECO:0007669"/>
    <property type="project" value="UniProtKB-KW"/>
</dbReference>
<evidence type="ECO:0000313" key="11">
    <source>
        <dbReference type="Proteomes" id="UP000245086"/>
    </source>
</evidence>
<dbReference type="InterPro" id="IPR009056">
    <property type="entry name" value="Cyt_c-like_dom"/>
</dbReference>
<dbReference type="Proteomes" id="UP000245086">
    <property type="component" value="Unassembled WGS sequence"/>
</dbReference>
<protein>
    <submittedName>
        <fullName evidence="10">Cytochrome c2</fullName>
    </submittedName>
</protein>
<keyword evidence="5 6" id="KW-0408">Iron</keyword>
<dbReference type="EMBL" id="BFBR01000006">
    <property type="protein sequence ID" value="GBF58460.1"/>
    <property type="molecule type" value="Genomic_DNA"/>
</dbReference>
<dbReference type="Pfam" id="PF00034">
    <property type="entry name" value="Cytochrom_C"/>
    <property type="match status" value="1"/>
</dbReference>
<feature type="domain" description="Cytochrome c" evidence="9">
    <location>
        <begin position="82"/>
        <end position="182"/>
    </location>
</feature>
<dbReference type="PRINTS" id="PR00604">
    <property type="entry name" value="CYTCHRMECIAB"/>
</dbReference>
<evidence type="ECO:0000256" key="4">
    <source>
        <dbReference type="ARBA" id="ARBA00022982"/>
    </source>
</evidence>
<evidence type="ECO:0000256" key="6">
    <source>
        <dbReference type="PROSITE-ProRule" id="PRU00433"/>
    </source>
</evidence>
<gene>
    <name evidence="10" type="ORF">PbB2_02145</name>
</gene>
<keyword evidence="2 6" id="KW-0349">Heme</keyword>
<dbReference type="SUPFAM" id="SSF46626">
    <property type="entry name" value="Cytochrome c"/>
    <property type="match status" value="1"/>
</dbReference>
<dbReference type="InterPro" id="IPR002327">
    <property type="entry name" value="Cyt_c_1A/1B"/>
</dbReference>
<sequence>MKKLAMSVLPLMALAACGQANDTAKKDEASASTQAPAAAAPAETPAAPAAQPAAPAAPAPAAAASEADAKILASLPAPYNTGDLANGKRQFAKCRSCHVIEKGGANRVGPALHGIFGRTAGTAPGFTYSPALKGAGFVWDGDKLDQWLADPKGFLPGNRMSFVGLKQEKDRRDVIAYIKVESSK</sequence>
<name>A0A2P2EBL5_9PROT</name>
<organism evidence="10 11">
    <name type="scientific">Candidatus Phycosocius bacilliformis</name>
    <dbReference type="NCBI Taxonomy" id="1445552"/>
    <lineage>
        <taxon>Bacteria</taxon>
        <taxon>Pseudomonadati</taxon>
        <taxon>Pseudomonadota</taxon>
        <taxon>Alphaproteobacteria</taxon>
        <taxon>Caulobacterales</taxon>
        <taxon>Caulobacterales incertae sedis</taxon>
        <taxon>Candidatus Phycosocius</taxon>
    </lineage>
</organism>
<reference evidence="10 11" key="1">
    <citation type="journal article" date="2018" name="Genome Announc.">
        <title>Draft Genome Sequence of "Candidatus Phycosocius bacilliformis," an Alphaproteobacterial Ectosymbiont of the Hydrocarbon-Producing Green Alga Botryococcus braunii.</title>
        <authorList>
            <person name="Tanabe Y."/>
            <person name="Yamaguchi H."/>
            <person name="Watanabe M.M."/>
        </authorList>
    </citation>
    <scope>NUCLEOTIDE SEQUENCE [LARGE SCALE GENOMIC DNA]</scope>
    <source>
        <strain evidence="10 11">BOTRYCO-2</strain>
    </source>
</reference>
<keyword evidence="8" id="KW-0732">Signal</keyword>
<evidence type="ECO:0000256" key="2">
    <source>
        <dbReference type="ARBA" id="ARBA00022617"/>
    </source>
</evidence>
<evidence type="ECO:0000256" key="7">
    <source>
        <dbReference type="SAM" id="MobiDB-lite"/>
    </source>
</evidence>
<dbReference type="AlphaFoldDB" id="A0A2P2EBL5"/>
<feature type="signal peptide" evidence="8">
    <location>
        <begin position="1"/>
        <end position="20"/>
    </location>
</feature>